<dbReference type="EC" id="5.6.2.3" evidence="9"/>
<evidence type="ECO:0000256" key="5">
    <source>
        <dbReference type="ARBA" id="ARBA00022806"/>
    </source>
</evidence>
<evidence type="ECO:0000256" key="1">
    <source>
        <dbReference type="ARBA" id="ARBA00008428"/>
    </source>
</evidence>
<evidence type="ECO:0000256" key="11">
    <source>
        <dbReference type="SAM" id="MobiDB-lite"/>
    </source>
</evidence>
<keyword evidence="4" id="KW-0378">Hydrolase</keyword>
<comment type="catalytic activity">
    <reaction evidence="10">
        <text>ATP + H2O = ADP + phosphate + H(+)</text>
        <dbReference type="Rhea" id="RHEA:13065"/>
        <dbReference type="ChEBI" id="CHEBI:15377"/>
        <dbReference type="ChEBI" id="CHEBI:15378"/>
        <dbReference type="ChEBI" id="CHEBI:30616"/>
        <dbReference type="ChEBI" id="CHEBI:43474"/>
        <dbReference type="ChEBI" id="CHEBI:456216"/>
        <dbReference type="EC" id="5.6.2.3"/>
    </reaction>
</comment>
<keyword evidence="5 14" id="KW-0347">Helicase</keyword>
<dbReference type="InterPro" id="IPR036185">
    <property type="entry name" value="DNA_heli_DnaB-like_N_sf"/>
</dbReference>
<dbReference type="InterPro" id="IPR027417">
    <property type="entry name" value="P-loop_NTPase"/>
</dbReference>
<dbReference type="Pfam" id="PF00772">
    <property type="entry name" value="DnaB"/>
    <property type="match status" value="1"/>
</dbReference>
<feature type="domain" description="SF4 helicase" evidence="12">
    <location>
        <begin position="176"/>
        <end position="439"/>
    </location>
</feature>
<reference evidence="14" key="1">
    <citation type="journal article" date="2014" name="Int. J. Syst. Evol. Microbiol.">
        <title>Complete genome sequence of Corynebacterium casei LMG S-19264T (=DSM 44701T), isolated from a smear-ripened cheese.</title>
        <authorList>
            <consortium name="US DOE Joint Genome Institute (JGI-PGF)"/>
            <person name="Walter F."/>
            <person name="Albersmeier A."/>
            <person name="Kalinowski J."/>
            <person name="Ruckert C."/>
        </authorList>
    </citation>
    <scope>NUCLEOTIDE SEQUENCE</scope>
    <source>
        <strain evidence="14">NBRC 112290</strain>
    </source>
</reference>
<dbReference type="InterPro" id="IPR016136">
    <property type="entry name" value="DNA_helicase_N/primase_C"/>
</dbReference>
<dbReference type="GO" id="GO:0003677">
    <property type="term" value="F:DNA binding"/>
    <property type="evidence" value="ECO:0007669"/>
    <property type="project" value="UniProtKB-KW"/>
</dbReference>
<dbReference type="InterPro" id="IPR007693">
    <property type="entry name" value="DNA_helicase_DnaB-like_N"/>
</dbReference>
<comment type="similarity">
    <text evidence="1">Belongs to the helicase family. DnaB subfamily.</text>
</comment>
<gene>
    <name evidence="14" type="primary">dnaB_2</name>
    <name evidence="13" type="synonym">dnaB_1</name>
    <name evidence="13" type="ORF">GCM10025875_35140</name>
    <name evidence="14" type="ORF">GCM10025875_36170</name>
</gene>
<dbReference type="SUPFAM" id="SSF48024">
    <property type="entry name" value="N-terminal domain of DnaB helicase"/>
    <property type="match status" value="1"/>
</dbReference>
<sequence>MTDLLDPSALDRAVIHDPHAEKVLLGLCMTRGRRVAHDLTLNPADFYTPAHEQLYGLIQRLAGEGKPTDLATINANLASVDQIHRGLITAPLLIECEEVALGADGSVAYYSRLVADYATRRHLSTAAVKISQLARGEGEVGELVEMARGLIDGTRSSIVSDIVLLGDDYDEFVAGLDRETRTVPTPWPGLTKIISGWAPGGLYVIAARPSIGKTIVGLQVALWLTRHGYVSFTSLEMTRRELQQRATAYIAQVQLGALKGRSPWNPELTVVDRERIAENTDTMKALRLAVNDSPGATVNSIRSHARSVSRLGKLSAVVVDYLGLLSATPGDRRSRYEMVTEWSRHLKTLAMEMQVPVIVLAQLNRGSTQRADGRPQLSDLRDSGSVEQDADVVMLLHAEDPADRNVDMGIAKNRQGVLGRVEFTKRGETAEFAERHAMPNDGWG</sequence>
<keyword evidence="3" id="KW-0547">Nucleotide-binding</keyword>
<evidence type="ECO:0000256" key="10">
    <source>
        <dbReference type="ARBA" id="ARBA00048954"/>
    </source>
</evidence>
<evidence type="ECO:0000256" key="3">
    <source>
        <dbReference type="ARBA" id="ARBA00022741"/>
    </source>
</evidence>
<evidence type="ECO:0000313" key="15">
    <source>
        <dbReference type="Proteomes" id="UP001157161"/>
    </source>
</evidence>
<proteinExistence type="inferred from homology"/>
<comment type="caution">
    <text evidence="14">The sequence shown here is derived from an EMBL/GenBank/DDBJ whole genome shotgun (WGS) entry which is preliminary data.</text>
</comment>
<dbReference type="GO" id="GO:0005829">
    <property type="term" value="C:cytosol"/>
    <property type="evidence" value="ECO:0007669"/>
    <property type="project" value="TreeGrafter"/>
</dbReference>
<dbReference type="Pfam" id="PF03796">
    <property type="entry name" value="DnaB_C"/>
    <property type="match status" value="1"/>
</dbReference>
<evidence type="ECO:0000313" key="14">
    <source>
        <dbReference type="EMBL" id="GMA33625.1"/>
    </source>
</evidence>
<dbReference type="AlphaFoldDB" id="A0AA38CWP4"/>
<protein>
    <recommendedName>
        <fullName evidence="9">DNA 5'-3' helicase</fullName>
        <ecNumber evidence="9">5.6.2.3</ecNumber>
    </recommendedName>
</protein>
<dbReference type="Gene3D" id="1.10.860.10">
    <property type="entry name" value="DNAb Helicase, Chain A"/>
    <property type="match status" value="1"/>
</dbReference>
<evidence type="ECO:0000256" key="2">
    <source>
        <dbReference type="ARBA" id="ARBA00022705"/>
    </source>
</evidence>
<dbReference type="InterPro" id="IPR007694">
    <property type="entry name" value="DNA_helicase_DnaB-like_C"/>
</dbReference>
<dbReference type="GO" id="GO:0006260">
    <property type="term" value="P:DNA replication"/>
    <property type="evidence" value="ECO:0007669"/>
    <property type="project" value="UniProtKB-KW"/>
</dbReference>
<dbReference type="RefSeq" id="WP_284252386.1">
    <property type="nucleotide sequence ID" value="NZ_BSUM01000001.1"/>
</dbReference>
<dbReference type="EMBL" id="BSUM01000002">
    <property type="protein sequence ID" value="GMA33625.1"/>
    <property type="molecule type" value="Genomic_DNA"/>
</dbReference>
<keyword evidence="6" id="KW-0067">ATP-binding</keyword>
<reference evidence="14" key="2">
    <citation type="submission" date="2023-02" db="EMBL/GenBank/DDBJ databases">
        <authorList>
            <person name="Sun Q."/>
            <person name="Mori K."/>
        </authorList>
    </citation>
    <scope>NUCLEOTIDE SEQUENCE</scope>
    <source>
        <strain evidence="14">NBRC 112290</strain>
    </source>
</reference>
<evidence type="ECO:0000256" key="4">
    <source>
        <dbReference type="ARBA" id="ARBA00022801"/>
    </source>
</evidence>
<keyword evidence="7" id="KW-0238">DNA-binding</keyword>
<evidence type="ECO:0000256" key="9">
    <source>
        <dbReference type="ARBA" id="ARBA00044969"/>
    </source>
</evidence>
<keyword evidence="2" id="KW-0235">DNA replication</keyword>
<evidence type="ECO:0000313" key="13">
    <source>
        <dbReference type="EMBL" id="GMA33522.1"/>
    </source>
</evidence>
<dbReference type="Proteomes" id="UP001157161">
    <property type="component" value="Unassembled WGS sequence"/>
</dbReference>
<dbReference type="GO" id="GO:0016787">
    <property type="term" value="F:hydrolase activity"/>
    <property type="evidence" value="ECO:0007669"/>
    <property type="project" value="UniProtKB-KW"/>
</dbReference>
<keyword evidence="8" id="KW-0413">Isomerase</keyword>
<evidence type="ECO:0000256" key="8">
    <source>
        <dbReference type="ARBA" id="ARBA00023235"/>
    </source>
</evidence>
<evidence type="ECO:0000256" key="7">
    <source>
        <dbReference type="ARBA" id="ARBA00023125"/>
    </source>
</evidence>
<dbReference type="SUPFAM" id="SSF52540">
    <property type="entry name" value="P-loop containing nucleoside triphosphate hydrolases"/>
    <property type="match status" value="1"/>
</dbReference>
<accession>A0AA38CWP4</accession>
<dbReference type="PANTHER" id="PTHR30153:SF2">
    <property type="entry name" value="REPLICATIVE DNA HELICASE"/>
    <property type="match status" value="1"/>
</dbReference>
<dbReference type="GO" id="GO:0005524">
    <property type="term" value="F:ATP binding"/>
    <property type="evidence" value="ECO:0007669"/>
    <property type="project" value="UniProtKB-KW"/>
</dbReference>
<keyword evidence="15" id="KW-1185">Reference proteome</keyword>
<evidence type="ECO:0000256" key="6">
    <source>
        <dbReference type="ARBA" id="ARBA00022840"/>
    </source>
</evidence>
<name>A0AA38CWP4_9MICO</name>
<dbReference type="EMBL" id="BSUM01000001">
    <property type="protein sequence ID" value="GMA33522.1"/>
    <property type="molecule type" value="Genomic_DNA"/>
</dbReference>
<organism evidence="14 15">
    <name type="scientific">Litorihabitans aurantiacus</name>
    <dbReference type="NCBI Taxonomy" id="1930061"/>
    <lineage>
        <taxon>Bacteria</taxon>
        <taxon>Bacillati</taxon>
        <taxon>Actinomycetota</taxon>
        <taxon>Actinomycetes</taxon>
        <taxon>Micrococcales</taxon>
        <taxon>Beutenbergiaceae</taxon>
        <taxon>Litorihabitans</taxon>
    </lineage>
</organism>
<dbReference type="Gene3D" id="3.40.50.300">
    <property type="entry name" value="P-loop containing nucleotide triphosphate hydrolases"/>
    <property type="match status" value="1"/>
</dbReference>
<evidence type="ECO:0000259" key="12">
    <source>
        <dbReference type="PROSITE" id="PS51199"/>
    </source>
</evidence>
<dbReference type="PANTHER" id="PTHR30153">
    <property type="entry name" value="REPLICATIVE DNA HELICASE DNAB"/>
    <property type="match status" value="1"/>
</dbReference>
<feature type="region of interest" description="Disordered" evidence="11">
    <location>
        <begin position="366"/>
        <end position="385"/>
    </location>
</feature>
<dbReference type="GO" id="GO:0043139">
    <property type="term" value="F:5'-3' DNA helicase activity"/>
    <property type="evidence" value="ECO:0007669"/>
    <property type="project" value="UniProtKB-EC"/>
</dbReference>
<dbReference type="PROSITE" id="PS51199">
    <property type="entry name" value="SF4_HELICASE"/>
    <property type="match status" value="1"/>
</dbReference>